<dbReference type="SUPFAM" id="SSF57756">
    <property type="entry name" value="Retrovirus zinc finger-like domains"/>
    <property type="match status" value="1"/>
</dbReference>
<name>A0A168KLE5_ABSGL</name>
<keyword evidence="2" id="KW-1185">Reference proteome</keyword>
<dbReference type="SUPFAM" id="SSF56672">
    <property type="entry name" value="DNA/RNA polymerases"/>
    <property type="match status" value="1"/>
</dbReference>
<dbReference type="Proteomes" id="UP000078561">
    <property type="component" value="Unassembled WGS sequence"/>
</dbReference>
<dbReference type="OrthoDB" id="2285730at2759"/>
<dbReference type="STRING" id="4829.A0A168KLE5"/>
<dbReference type="Gene3D" id="3.30.70.270">
    <property type="match status" value="1"/>
</dbReference>
<accession>A0A168KLE5</accession>
<dbReference type="Gene3D" id="3.10.10.10">
    <property type="entry name" value="HIV Type 1 Reverse Transcriptase, subunit A, domain 1"/>
    <property type="match status" value="1"/>
</dbReference>
<evidence type="ECO:0008006" key="3">
    <source>
        <dbReference type="Google" id="ProtNLM"/>
    </source>
</evidence>
<dbReference type="AlphaFoldDB" id="A0A168KLE5"/>
<dbReference type="GO" id="GO:0003676">
    <property type="term" value="F:nucleic acid binding"/>
    <property type="evidence" value="ECO:0007669"/>
    <property type="project" value="InterPro"/>
</dbReference>
<dbReference type="EMBL" id="LT550052">
    <property type="protein sequence ID" value="SAL94906.1"/>
    <property type="molecule type" value="Genomic_DNA"/>
</dbReference>
<reference evidence="1" key="1">
    <citation type="submission" date="2016-04" db="EMBL/GenBank/DDBJ databases">
        <authorList>
            <person name="Evans L.H."/>
            <person name="Alamgir A."/>
            <person name="Owens N."/>
            <person name="Weber N.D."/>
            <person name="Virtaneva K."/>
            <person name="Barbian K."/>
            <person name="Babar A."/>
            <person name="Rosenke K."/>
        </authorList>
    </citation>
    <scope>NUCLEOTIDE SEQUENCE [LARGE SCALE GENOMIC DNA]</scope>
    <source>
        <strain evidence="1">CBS 101.48</strain>
    </source>
</reference>
<evidence type="ECO:0000313" key="1">
    <source>
        <dbReference type="EMBL" id="SAL94906.1"/>
    </source>
</evidence>
<dbReference type="GO" id="GO:0008270">
    <property type="term" value="F:zinc ion binding"/>
    <property type="evidence" value="ECO:0007669"/>
    <property type="project" value="InterPro"/>
</dbReference>
<proteinExistence type="predicted"/>
<protein>
    <recommendedName>
        <fullName evidence="3">Reverse transcriptase domain-containing protein</fullName>
    </recommendedName>
</protein>
<dbReference type="InParanoid" id="A0A168KLE5"/>
<dbReference type="PANTHER" id="PTHR24559:SF444">
    <property type="entry name" value="REVERSE TRANSCRIPTASE DOMAIN-CONTAINING PROTEIN"/>
    <property type="match status" value="1"/>
</dbReference>
<dbReference type="InterPro" id="IPR043502">
    <property type="entry name" value="DNA/RNA_pol_sf"/>
</dbReference>
<dbReference type="PANTHER" id="PTHR24559">
    <property type="entry name" value="TRANSPOSON TY3-I GAG-POL POLYPROTEIN"/>
    <property type="match status" value="1"/>
</dbReference>
<gene>
    <name evidence="1" type="primary">ABSGL_00200.1 scaffold 362</name>
</gene>
<dbReference type="InterPro" id="IPR043128">
    <property type="entry name" value="Rev_trsase/Diguanyl_cyclase"/>
</dbReference>
<organism evidence="1">
    <name type="scientific">Absidia glauca</name>
    <name type="common">Pin mould</name>
    <dbReference type="NCBI Taxonomy" id="4829"/>
    <lineage>
        <taxon>Eukaryota</taxon>
        <taxon>Fungi</taxon>
        <taxon>Fungi incertae sedis</taxon>
        <taxon>Mucoromycota</taxon>
        <taxon>Mucoromycotina</taxon>
        <taxon>Mucoromycetes</taxon>
        <taxon>Mucorales</taxon>
        <taxon>Cunninghamellaceae</taxon>
        <taxon>Absidia</taxon>
    </lineage>
</organism>
<evidence type="ECO:0000313" key="2">
    <source>
        <dbReference type="Proteomes" id="UP000078561"/>
    </source>
</evidence>
<dbReference type="InterPro" id="IPR036875">
    <property type="entry name" value="Znf_CCHC_sf"/>
</dbReference>
<dbReference type="InterPro" id="IPR053134">
    <property type="entry name" value="RNA-dir_DNA_polymerase"/>
</dbReference>
<sequence>MTPVYQPTSSGNTTSSEYEYNALVKNLVGQVSVLALIVQEIKDSVERKKNCLNCQESSHKLPDCPNPCKICQESGHASAWCLSNCRFFNSDGSTSVRPEILNGIGASLVNSEVPLKEPSLIPVLKDYLDVFGVDYCDLSTTSLVKLHMNTGDSQPIQSRPNHYMPYADLAQLKDEVATMINHEILEPALHGRGNIGGWSLPCLYIMKKDGDRRLCVQFQKLNQVTIKNPWPLPRIVDILEYFSGASIFTCLDLLKGFNQIKVADDSRAKLTVVSMG</sequence>